<accession>A0ABR1KWY7</accession>
<feature type="chain" id="PRO_5047324773" evidence="2">
    <location>
        <begin position="16"/>
        <end position="97"/>
    </location>
</feature>
<protein>
    <submittedName>
        <fullName evidence="3">Uncharacterized protein</fullName>
    </submittedName>
</protein>
<name>A0ABR1KWY7_9PEZI</name>
<dbReference type="Proteomes" id="UP001363622">
    <property type="component" value="Unassembled WGS sequence"/>
</dbReference>
<sequence length="97" mass="10188">MTATAAVLLCCAVLCSDLALMSTFVHTVVVVCLCFSCCLSVCLSVWRRAVAAVVAGCGGSSSLPTQILTRACLLACSIYQARRLCIRRARHCGCSVV</sequence>
<feature type="signal peptide" evidence="2">
    <location>
        <begin position="1"/>
        <end position="15"/>
    </location>
</feature>
<proteinExistence type="predicted"/>
<evidence type="ECO:0000256" key="1">
    <source>
        <dbReference type="SAM" id="Phobius"/>
    </source>
</evidence>
<keyword evidence="1" id="KW-0472">Membrane</keyword>
<keyword evidence="2" id="KW-0732">Signal</keyword>
<gene>
    <name evidence="3" type="ORF">IWZ03DRAFT_2691</name>
</gene>
<feature type="transmembrane region" description="Helical" evidence="1">
    <location>
        <begin position="25"/>
        <end position="46"/>
    </location>
</feature>
<evidence type="ECO:0000313" key="4">
    <source>
        <dbReference type="Proteomes" id="UP001363622"/>
    </source>
</evidence>
<dbReference type="EMBL" id="JBBPHU010000001">
    <property type="protein sequence ID" value="KAK7523389.1"/>
    <property type="molecule type" value="Genomic_DNA"/>
</dbReference>
<keyword evidence="4" id="KW-1185">Reference proteome</keyword>
<organism evidence="3 4">
    <name type="scientific">Phyllosticta citriasiana</name>
    <dbReference type="NCBI Taxonomy" id="595635"/>
    <lineage>
        <taxon>Eukaryota</taxon>
        <taxon>Fungi</taxon>
        <taxon>Dikarya</taxon>
        <taxon>Ascomycota</taxon>
        <taxon>Pezizomycotina</taxon>
        <taxon>Dothideomycetes</taxon>
        <taxon>Dothideomycetes incertae sedis</taxon>
        <taxon>Botryosphaeriales</taxon>
        <taxon>Phyllostictaceae</taxon>
        <taxon>Phyllosticta</taxon>
    </lineage>
</organism>
<keyword evidence="1" id="KW-1133">Transmembrane helix</keyword>
<evidence type="ECO:0000313" key="3">
    <source>
        <dbReference type="EMBL" id="KAK7523389.1"/>
    </source>
</evidence>
<comment type="caution">
    <text evidence="3">The sequence shown here is derived from an EMBL/GenBank/DDBJ whole genome shotgun (WGS) entry which is preliminary data.</text>
</comment>
<reference evidence="3 4" key="1">
    <citation type="submission" date="2024-04" db="EMBL/GenBank/DDBJ databases">
        <title>Phyllosticta paracitricarpa is synonymous to the EU quarantine fungus P. citricarpa based on phylogenomic analyses.</title>
        <authorList>
            <consortium name="Lawrence Berkeley National Laboratory"/>
            <person name="Van Ingen-Buijs V.A."/>
            <person name="Van Westerhoven A.C."/>
            <person name="Haridas S."/>
            <person name="Skiadas P."/>
            <person name="Martin F."/>
            <person name="Groenewald J.Z."/>
            <person name="Crous P.W."/>
            <person name="Seidl M.F."/>
        </authorList>
    </citation>
    <scope>NUCLEOTIDE SEQUENCE [LARGE SCALE GENOMIC DNA]</scope>
    <source>
        <strain evidence="3 4">CBS 123371</strain>
    </source>
</reference>
<keyword evidence="1" id="KW-0812">Transmembrane</keyword>
<evidence type="ECO:0000256" key="2">
    <source>
        <dbReference type="SAM" id="SignalP"/>
    </source>
</evidence>